<dbReference type="FunFam" id="3.40.50.11660:FF:000002">
    <property type="entry name" value="Alpha-(1,3)-fucosyltransferase"/>
    <property type="match status" value="1"/>
</dbReference>
<comment type="similarity">
    <text evidence="3 12">Belongs to the glycosyltransferase 10 family.</text>
</comment>
<keyword evidence="7" id="KW-0735">Signal-anchor</keyword>
<evidence type="ECO:0000256" key="3">
    <source>
        <dbReference type="ARBA" id="ARBA00008919"/>
    </source>
</evidence>
<dbReference type="OrthoDB" id="427096at2759"/>
<dbReference type="EMBL" id="JH668319">
    <property type="protein sequence ID" value="KAG6445325.1"/>
    <property type="molecule type" value="Genomic_DNA"/>
</dbReference>
<feature type="domain" description="Fucosyltransferase C-terminal" evidence="13">
    <location>
        <begin position="242"/>
        <end position="419"/>
    </location>
</feature>
<proteinExistence type="inferred from homology"/>
<comment type="pathway">
    <text evidence="2">Protein modification; protein glycosylation.</text>
</comment>
<feature type="transmembrane region" description="Helical" evidence="12">
    <location>
        <begin position="18"/>
        <end position="37"/>
    </location>
</feature>
<dbReference type="GO" id="GO:0032580">
    <property type="term" value="C:Golgi cisterna membrane"/>
    <property type="evidence" value="ECO:0007669"/>
    <property type="project" value="UniProtKB-SubCell"/>
</dbReference>
<evidence type="ECO:0000256" key="5">
    <source>
        <dbReference type="ARBA" id="ARBA00022679"/>
    </source>
</evidence>
<keyword evidence="10 12" id="KW-0472">Membrane</keyword>
<dbReference type="InterPro" id="IPR038577">
    <property type="entry name" value="GT10-like_C_sf"/>
</dbReference>
<evidence type="ECO:0000256" key="12">
    <source>
        <dbReference type="RuleBase" id="RU003832"/>
    </source>
</evidence>
<keyword evidence="4 12" id="KW-0328">Glycosyltransferase</keyword>
<keyword evidence="11" id="KW-0325">Glycoprotein</keyword>
<evidence type="ECO:0000256" key="11">
    <source>
        <dbReference type="ARBA" id="ARBA00023180"/>
    </source>
</evidence>
<dbReference type="Pfam" id="PF17039">
    <property type="entry name" value="Glyco_tran_10_N"/>
    <property type="match status" value="1"/>
</dbReference>
<evidence type="ECO:0000256" key="9">
    <source>
        <dbReference type="ARBA" id="ARBA00023034"/>
    </source>
</evidence>
<dbReference type="InterPro" id="IPR055270">
    <property type="entry name" value="Glyco_tran_10_C"/>
</dbReference>
<comment type="subcellular location">
    <subcellularLocation>
        <location evidence="1 12">Golgi apparatus</location>
        <location evidence="1 12">Golgi stack membrane</location>
        <topology evidence="1 12">Single-pass type II membrane protein</topology>
    </subcellularLocation>
</comment>
<dbReference type="Pfam" id="PF00852">
    <property type="entry name" value="Glyco_transf_10"/>
    <property type="match status" value="1"/>
</dbReference>
<gene>
    <name evidence="15" type="ORF">O3G_MSEX003852</name>
</gene>
<dbReference type="InterPro" id="IPR031481">
    <property type="entry name" value="Glyco_tran_10_N"/>
</dbReference>
<keyword evidence="8 12" id="KW-1133">Transmembrane helix</keyword>
<keyword evidence="9 12" id="KW-0333">Golgi apparatus</keyword>
<keyword evidence="5 12" id="KW-0808">Transferase</keyword>
<organism evidence="15 16">
    <name type="scientific">Manduca sexta</name>
    <name type="common">Tobacco hawkmoth</name>
    <name type="synonym">Tobacco hornworm</name>
    <dbReference type="NCBI Taxonomy" id="7130"/>
    <lineage>
        <taxon>Eukaryota</taxon>
        <taxon>Metazoa</taxon>
        <taxon>Ecdysozoa</taxon>
        <taxon>Arthropoda</taxon>
        <taxon>Hexapoda</taxon>
        <taxon>Insecta</taxon>
        <taxon>Pterygota</taxon>
        <taxon>Neoptera</taxon>
        <taxon>Endopterygota</taxon>
        <taxon>Lepidoptera</taxon>
        <taxon>Glossata</taxon>
        <taxon>Ditrysia</taxon>
        <taxon>Bombycoidea</taxon>
        <taxon>Sphingidae</taxon>
        <taxon>Sphinginae</taxon>
        <taxon>Sphingini</taxon>
        <taxon>Manduca</taxon>
    </lineage>
</organism>
<protein>
    <recommendedName>
        <fullName evidence="12">Fucosyltransferase</fullName>
        <ecNumber evidence="12">2.4.1.-</ecNumber>
    </recommendedName>
</protein>
<dbReference type="EC" id="2.4.1.-" evidence="12"/>
<comment type="caution">
    <text evidence="15">The sequence shown here is derived from an EMBL/GenBank/DDBJ whole genome shotgun (WGS) entry which is preliminary data.</text>
</comment>
<evidence type="ECO:0000259" key="13">
    <source>
        <dbReference type="Pfam" id="PF00852"/>
    </source>
</evidence>
<evidence type="ECO:0000313" key="15">
    <source>
        <dbReference type="EMBL" id="KAG6445325.1"/>
    </source>
</evidence>
<keyword evidence="6 12" id="KW-0812">Transmembrane</keyword>
<reference evidence="15" key="1">
    <citation type="journal article" date="2016" name="Insect Biochem. Mol. Biol.">
        <title>Multifaceted biological insights from a draft genome sequence of the tobacco hornworm moth, Manduca sexta.</title>
        <authorList>
            <person name="Kanost M.R."/>
            <person name="Arrese E.L."/>
            <person name="Cao X."/>
            <person name="Chen Y.R."/>
            <person name="Chellapilla S."/>
            <person name="Goldsmith M.R."/>
            <person name="Grosse-Wilde E."/>
            <person name="Heckel D.G."/>
            <person name="Herndon N."/>
            <person name="Jiang H."/>
            <person name="Papanicolaou A."/>
            <person name="Qu J."/>
            <person name="Soulages J.L."/>
            <person name="Vogel H."/>
            <person name="Walters J."/>
            <person name="Waterhouse R.M."/>
            <person name="Ahn S.J."/>
            <person name="Almeida F.C."/>
            <person name="An C."/>
            <person name="Aqrawi P."/>
            <person name="Bretschneider A."/>
            <person name="Bryant W.B."/>
            <person name="Bucks S."/>
            <person name="Chao H."/>
            <person name="Chevignon G."/>
            <person name="Christen J.M."/>
            <person name="Clarke D.F."/>
            <person name="Dittmer N.T."/>
            <person name="Ferguson L.C.F."/>
            <person name="Garavelou S."/>
            <person name="Gordon K.H.J."/>
            <person name="Gunaratna R.T."/>
            <person name="Han Y."/>
            <person name="Hauser F."/>
            <person name="He Y."/>
            <person name="Heidel-Fischer H."/>
            <person name="Hirsh A."/>
            <person name="Hu Y."/>
            <person name="Jiang H."/>
            <person name="Kalra D."/>
            <person name="Klinner C."/>
            <person name="Konig C."/>
            <person name="Kovar C."/>
            <person name="Kroll A.R."/>
            <person name="Kuwar S.S."/>
            <person name="Lee S.L."/>
            <person name="Lehman R."/>
            <person name="Li K."/>
            <person name="Li Z."/>
            <person name="Liang H."/>
            <person name="Lovelace S."/>
            <person name="Lu Z."/>
            <person name="Mansfield J.H."/>
            <person name="McCulloch K.J."/>
            <person name="Mathew T."/>
            <person name="Morton B."/>
            <person name="Muzny D.M."/>
            <person name="Neunemann D."/>
            <person name="Ongeri F."/>
            <person name="Pauchet Y."/>
            <person name="Pu L.L."/>
            <person name="Pyrousis I."/>
            <person name="Rao X.J."/>
            <person name="Redding A."/>
            <person name="Roesel C."/>
            <person name="Sanchez-Gracia A."/>
            <person name="Schaack S."/>
            <person name="Shukla A."/>
            <person name="Tetreau G."/>
            <person name="Wang Y."/>
            <person name="Xiong G.H."/>
            <person name="Traut W."/>
            <person name="Walsh T.K."/>
            <person name="Worley K.C."/>
            <person name="Wu D."/>
            <person name="Wu W."/>
            <person name="Wu Y.Q."/>
            <person name="Zhang X."/>
            <person name="Zou Z."/>
            <person name="Zucker H."/>
            <person name="Briscoe A.D."/>
            <person name="Burmester T."/>
            <person name="Clem R.J."/>
            <person name="Feyereisen R."/>
            <person name="Grimmelikhuijzen C.J.P."/>
            <person name="Hamodrakas S.J."/>
            <person name="Hansson B.S."/>
            <person name="Huguet E."/>
            <person name="Jermiin L.S."/>
            <person name="Lan Q."/>
            <person name="Lehman H.K."/>
            <person name="Lorenzen M."/>
            <person name="Merzendorfer H."/>
            <person name="Michalopoulos I."/>
            <person name="Morton D.B."/>
            <person name="Muthukrishnan S."/>
            <person name="Oakeshott J.G."/>
            <person name="Palmer W."/>
            <person name="Park Y."/>
            <person name="Passarelli A.L."/>
            <person name="Rozas J."/>
            <person name="Schwartz L.M."/>
            <person name="Smith W."/>
            <person name="Southgate A."/>
            <person name="Vilcinskas A."/>
            <person name="Vogt R."/>
            <person name="Wang P."/>
            <person name="Werren J."/>
            <person name="Yu X.Q."/>
            <person name="Zhou J.J."/>
            <person name="Brown S.J."/>
            <person name="Scherer S.E."/>
            <person name="Richards S."/>
            <person name="Blissard G.W."/>
        </authorList>
    </citation>
    <scope>NUCLEOTIDE SEQUENCE</scope>
</reference>
<evidence type="ECO:0000256" key="2">
    <source>
        <dbReference type="ARBA" id="ARBA00004922"/>
    </source>
</evidence>
<dbReference type="PANTHER" id="PTHR48438:SF1">
    <property type="entry name" value="ALPHA-(1,3)-FUCOSYLTRANSFERASE C-RELATED"/>
    <property type="match status" value="1"/>
</dbReference>
<keyword evidence="16" id="KW-1185">Reference proteome</keyword>
<feature type="domain" description="Fucosyltransferase N-terminal" evidence="14">
    <location>
        <begin position="116"/>
        <end position="210"/>
    </location>
</feature>
<dbReference type="Proteomes" id="UP000791440">
    <property type="component" value="Unassembled WGS sequence"/>
</dbReference>
<evidence type="ECO:0000256" key="8">
    <source>
        <dbReference type="ARBA" id="ARBA00022989"/>
    </source>
</evidence>
<dbReference type="InterPro" id="IPR001503">
    <property type="entry name" value="Glyco_trans_10"/>
</dbReference>
<dbReference type="Gene3D" id="3.40.50.11660">
    <property type="entry name" value="Glycosyl transferase family 10, C-terminal domain"/>
    <property type="match status" value="1"/>
</dbReference>
<name>A0A922CFU1_MANSE</name>
<reference evidence="15" key="2">
    <citation type="submission" date="2020-12" db="EMBL/GenBank/DDBJ databases">
        <authorList>
            <person name="Kanost M."/>
        </authorList>
    </citation>
    <scope>NUCLEOTIDE SEQUENCE</scope>
</reference>
<evidence type="ECO:0000313" key="16">
    <source>
        <dbReference type="Proteomes" id="UP000791440"/>
    </source>
</evidence>
<evidence type="ECO:0000259" key="14">
    <source>
        <dbReference type="Pfam" id="PF17039"/>
    </source>
</evidence>
<sequence>MAFLYVLITREYPNGIRFYFYIMNLIVRIFVVFVNIYHVENYGKIRRVHELNNAHEKIVNRYFVQRIDWTTSNLGKILYKNVPENAWEREKKTFIIHIYKYWRDFKNRHLIDHVTNRYDPLKDCPVQNCEFTKNENYFYTADVVIFYLFRGRLPRNRRTNLKQRWIFLSDESPVNTFAGAKAKPSFSRLANIFNWSMTYRSDSDVPIPYGRTVALPKPIFPKPKRMSYENIASLVPYWNQKRRDVLVTILMSHCRTHRINYVRYLRRLINIDFYGKCSYTFRYRTRCPGHFNTDCDVTANYLFYLVLENTSCRQYMTEKLFYNAYLKGAIPIIRNPSLEDCQKLLPPNSFLHADQFNSPVEMVNMIKAMGADDELLLSFHAWRNHFNVTNEHGFFNSKSSQMCRLCQALNYNDKSVRWYDEDDIRLYLDPKLLCTAIPDFDFGPVNKRGR</sequence>
<accession>A0A922CFU1</accession>
<evidence type="ECO:0000256" key="4">
    <source>
        <dbReference type="ARBA" id="ARBA00022676"/>
    </source>
</evidence>
<evidence type="ECO:0000256" key="6">
    <source>
        <dbReference type="ARBA" id="ARBA00022692"/>
    </source>
</evidence>
<dbReference type="SUPFAM" id="SSF53756">
    <property type="entry name" value="UDP-Glycosyltransferase/glycogen phosphorylase"/>
    <property type="match status" value="1"/>
</dbReference>
<dbReference type="GO" id="GO:0008417">
    <property type="term" value="F:fucosyltransferase activity"/>
    <property type="evidence" value="ECO:0007669"/>
    <property type="project" value="InterPro"/>
</dbReference>
<evidence type="ECO:0000256" key="10">
    <source>
        <dbReference type="ARBA" id="ARBA00023136"/>
    </source>
</evidence>
<evidence type="ECO:0000256" key="1">
    <source>
        <dbReference type="ARBA" id="ARBA00004447"/>
    </source>
</evidence>
<dbReference type="AlphaFoldDB" id="A0A922CFU1"/>
<dbReference type="PANTHER" id="PTHR48438">
    <property type="entry name" value="ALPHA-(1,3)-FUCOSYLTRANSFERASE C-RELATED"/>
    <property type="match status" value="1"/>
</dbReference>
<evidence type="ECO:0000256" key="7">
    <source>
        <dbReference type="ARBA" id="ARBA00022968"/>
    </source>
</evidence>